<dbReference type="RefSeq" id="WP_311667609.1">
    <property type="nucleotide sequence ID" value="NZ_JAVREO010000007.1"/>
</dbReference>
<protein>
    <submittedName>
        <fullName evidence="3">Type II toxin-antitoxin system prevent-host-death family antitoxin</fullName>
    </submittedName>
</protein>
<feature type="compositionally biased region" description="Low complexity" evidence="1">
    <location>
        <begin position="528"/>
        <end position="573"/>
    </location>
</feature>
<dbReference type="EMBL" id="JAVREO010000007">
    <property type="protein sequence ID" value="MDT0267542.1"/>
    <property type="molecule type" value="Genomic_DNA"/>
</dbReference>
<feature type="region of interest" description="Disordered" evidence="1">
    <location>
        <begin position="528"/>
        <end position="591"/>
    </location>
</feature>
<comment type="caution">
    <text evidence="3">The sequence shown here is derived from an EMBL/GenBank/DDBJ whole genome shotgun (WGS) entry which is preliminary data.</text>
</comment>
<evidence type="ECO:0000259" key="2">
    <source>
        <dbReference type="PROSITE" id="PS51199"/>
    </source>
</evidence>
<dbReference type="NCBIfam" id="TIGR01552">
    <property type="entry name" value="phd_fam"/>
    <property type="match status" value="1"/>
</dbReference>
<dbReference type="PANTHER" id="PTHR30153">
    <property type="entry name" value="REPLICATIVE DNA HELICASE DNAB"/>
    <property type="match status" value="1"/>
</dbReference>
<gene>
    <name evidence="3" type="ORF">RM844_14730</name>
</gene>
<feature type="region of interest" description="Disordered" evidence="1">
    <location>
        <begin position="442"/>
        <end position="465"/>
    </location>
</feature>
<dbReference type="PROSITE" id="PS51199">
    <property type="entry name" value="SF4_HELICASE"/>
    <property type="match status" value="1"/>
</dbReference>
<accession>A0ABU2JRD4</accession>
<proteinExistence type="predicted"/>
<dbReference type="SUPFAM" id="SSF52540">
    <property type="entry name" value="P-loop containing nucleoside triphosphate hydrolases"/>
    <property type="match status" value="1"/>
</dbReference>
<organism evidence="3 4">
    <name type="scientific">Streptomyces chisholmiae</name>
    <dbReference type="NCBI Taxonomy" id="3075540"/>
    <lineage>
        <taxon>Bacteria</taxon>
        <taxon>Bacillati</taxon>
        <taxon>Actinomycetota</taxon>
        <taxon>Actinomycetes</taxon>
        <taxon>Kitasatosporales</taxon>
        <taxon>Streptomycetaceae</taxon>
        <taxon>Streptomyces</taxon>
    </lineage>
</organism>
<dbReference type="Gene3D" id="3.40.50.300">
    <property type="entry name" value="P-loop containing nucleotide triphosphate hydrolases"/>
    <property type="match status" value="1"/>
</dbReference>
<dbReference type="PANTHER" id="PTHR30153:SF2">
    <property type="entry name" value="REPLICATIVE DNA HELICASE"/>
    <property type="match status" value="1"/>
</dbReference>
<sequence length="905" mass="95407">MTLQGCPSAAVTRSLAVTIGRPFPWAGVLGAGDQEWGDGMWRIVLLSRHLNWQQAYISGVRFPCQCLTVGGVLVSGEDLVSELVLIEAARGRWAELVRAAETGRATRLRDRDSGAEAILLPLGREGISMSGEWPVWAVTDARPKLGDLVRQAAGGQSVVLARRGRPVAGLVASVPLGGKADSPAGKRSLTRSEFTTEVMVAAPVGDLLDSLTTETRDAPVVAPVPTGLPGLDDVTAGGLRPGRLAVLTASSGAGSTALALGMVRAAALGERSRPVLVVPGRLTARDVLLRVLAAEADADLQHIATNSLPDADRQRVSEVAARLRTAPLHLADHLSTLDQVRAAAERIDGLALVVLDPVTHLDLTAPVPPPLALRRLARELPAAVLAVATSGAPGIEDLAVEADLDLYLDRDDEQASLTLRRHRHGPTAAWALRADLARARLLPRPTDDPLPPSPSPPAAVSEAPEDVPAPVAVVVPVGEPDRLPDGTVVTAAIESCVLCGQPTPYRAAGRPQHIGGFCTNTAPAPGTAGTAGTAGAAPAGTGPEPTTTATGPVGAATPTTAAAAGPAGTAPAGPGQGSGPGPGRPQRRQEETGGLIAQAVAAALEDNGGDMDAALTTLVKRAIPDGMALLNSTRVGSTYDFTHYLSVDDIPILKKPSRDGADQIWEGRPKWRNHTAETGPARTVTALDVNGAYLSALKTHLPIGTLRHNPDGTYDRKRSGVYLITPPEWAHEDLPNPLGNRDEPGPLWVTDPTLRLLNRLAGPKHGLCAAPVIHESWTSGSSEALLERFRRELATARDTAIETDDRVTLEYIKAMYSKFVSTIGESSANREMRRPDWMHIIRSQAFTNLWLKAWKAHQAGLTIVRMTGTDELHVTGGDWRTVFTEGRRLTDMKLKTEYTIGRGEG</sequence>
<dbReference type="Pfam" id="PF03796">
    <property type="entry name" value="DnaB_C"/>
    <property type="match status" value="1"/>
</dbReference>
<feature type="compositionally biased region" description="Pro residues" evidence="1">
    <location>
        <begin position="448"/>
        <end position="457"/>
    </location>
</feature>
<feature type="domain" description="SF4 helicase" evidence="2">
    <location>
        <begin position="217"/>
        <end position="410"/>
    </location>
</feature>
<dbReference type="Gene3D" id="3.40.1620.10">
    <property type="entry name" value="YefM-like domain"/>
    <property type="match status" value="1"/>
</dbReference>
<evidence type="ECO:0000256" key="1">
    <source>
        <dbReference type="SAM" id="MobiDB-lite"/>
    </source>
</evidence>
<dbReference type="InterPro" id="IPR027417">
    <property type="entry name" value="P-loop_NTPase"/>
</dbReference>
<evidence type="ECO:0000313" key="4">
    <source>
        <dbReference type="Proteomes" id="UP001183410"/>
    </source>
</evidence>
<keyword evidence="4" id="KW-1185">Reference proteome</keyword>
<dbReference type="InterPro" id="IPR007694">
    <property type="entry name" value="DNA_helicase_DnaB-like_C"/>
</dbReference>
<dbReference type="Proteomes" id="UP001183410">
    <property type="component" value="Unassembled WGS sequence"/>
</dbReference>
<name>A0ABU2JRD4_9ACTN</name>
<reference evidence="4" key="1">
    <citation type="submission" date="2023-07" db="EMBL/GenBank/DDBJ databases">
        <title>30 novel species of actinomycetes from the DSMZ collection.</title>
        <authorList>
            <person name="Nouioui I."/>
        </authorList>
    </citation>
    <scope>NUCLEOTIDE SEQUENCE [LARGE SCALE GENOMIC DNA]</scope>
    <source>
        <strain evidence="4">DSM 44915</strain>
    </source>
</reference>
<evidence type="ECO:0000313" key="3">
    <source>
        <dbReference type="EMBL" id="MDT0267542.1"/>
    </source>
</evidence>